<organism evidence="2">
    <name type="scientific">candidate division WOR-3 bacterium</name>
    <dbReference type="NCBI Taxonomy" id="2052148"/>
    <lineage>
        <taxon>Bacteria</taxon>
        <taxon>Bacteria division WOR-3</taxon>
    </lineage>
</organism>
<accession>A0A7V0T5M7</accession>
<feature type="transmembrane region" description="Helical" evidence="1">
    <location>
        <begin position="148"/>
        <end position="169"/>
    </location>
</feature>
<keyword evidence="1" id="KW-1133">Transmembrane helix</keyword>
<feature type="transmembrane region" description="Helical" evidence="1">
    <location>
        <begin position="38"/>
        <end position="58"/>
    </location>
</feature>
<sequence length="284" mass="31168">MQNETRHSPLLTWGARGIAVAAAGFMLADFIVRPTTVWLSLMPVYCLAAFALVHSFTFMKDTRQVAWFLFLGLVLPFIAEWLGTNFGAIFGSHYYARARELTVDVGIRLPGRVSLAAVLSWYAMLYLTFVTSTHLLRARSTKPSSFAAVPMTAGLMMMLWQFTAGPVAIYRGFARYAQEGLYHGLPISSFVGWFATPLFIVLFFLAIEPSSVDGARLAPARKENSLALAVFGATLGYPALLCFRFGMTGAAWLGLGMVMLYLLTLAIRARAPRPFARLSPVGTA</sequence>
<gene>
    <name evidence="2" type="ORF">ENN51_03760</name>
</gene>
<evidence type="ECO:0000313" key="2">
    <source>
        <dbReference type="EMBL" id="HDQ99386.1"/>
    </source>
</evidence>
<feature type="transmembrane region" description="Helical" evidence="1">
    <location>
        <begin position="252"/>
        <end position="269"/>
    </location>
</feature>
<protein>
    <submittedName>
        <fullName evidence="2">Carotenoid biosynthesis protein</fullName>
    </submittedName>
</protein>
<feature type="transmembrane region" description="Helical" evidence="1">
    <location>
        <begin position="115"/>
        <end position="136"/>
    </location>
</feature>
<comment type="caution">
    <text evidence="2">The sequence shown here is derived from an EMBL/GenBank/DDBJ whole genome shotgun (WGS) entry which is preliminary data.</text>
</comment>
<feature type="transmembrane region" description="Helical" evidence="1">
    <location>
        <begin position="181"/>
        <end position="205"/>
    </location>
</feature>
<keyword evidence="1" id="KW-0812">Transmembrane</keyword>
<name>A0A7V0T5M7_UNCW3</name>
<dbReference type="Pfam" id="PF04240">
    <property type="entry name" value="Caroten_synth"/>
    <property type="match status" value="1"/>
</dbReference>
<feature type="transmembrane region" description="Helical" evidence="1">
    <location>
        <begin position="65"/>
        <end position="95"/>
    </location>
</feature>
<dbReference type="EMBL" id="DSBX01000143">
    <property type="protein sequence ID" value="HDQ99386.1"/>
    <property type="molecule type" value="Genomic_DNA"/>
</dbReference>
<feature type="transmembrane region" description="Helical" evidence="1">
    <location>
        <begin position="12"/>
        <end position="32"/>
    </location>
</feature>
<feature type="transmembrane region" description="Helical" evidence="1">
    <location>
        <begin position="226"/>
        <end position="246"/>
    </location>
</feature>
<keyword evidence="1" id="KW-0472">Membrane</keyword>
<dbReference type="PANTHER" id="PTHR39419:SF1">
    <property type="entry name" value="SLL0814 PROTEIN"/>
    <property type="match status" value="1"/>
</dbReference>
<dbReference type="InterPro" id="IPR007354">
    <property type="entry name" value="CruF-like"/>
</dbReference>
<dbReference type="Proteomes" id="UP000885672">
    <property type="component" value="Unassembled WGS sequence"/>
</dbReference>
<dbReference type="PANTHER" id="PTHR39419">
    <property type="entry name" value="SLL0814 PROTEIN"/>
    <property type="match status" value="1"/>
</dbReference>
<evidence type="ECO:0000256" key="1">
    <source>
        <dbReference type="SAM" id="Phobius"/>
    </source>
</evidence>
<reference evidence="2" key="1">
    <citation type="journal article" date="2020" name="mSystems">
        <title>Genome- and Community-Level Interaction Insights into Carbon Utilization and Element Cycling Functions of Hydrothermarchaeota in Hydrothermal Sediment.</title>
        <authorList>
            <person name="Zhou Z."/>
            <person name="Liu Y."/>
            <person name="Xu W."/>
            <person name="Pan J."/>
            <person name="Luo Z.H."/>
            <person name="Li M."/>
        </authorList>
    </citation>
    <scope>NUCLEOTIDE SEQUENCE [LARGE SCALE GENOMIC DNA]</scope>
    <source>
        <strain evidence="2">SpSt-1182</strain>
    </source>
</reference>
<proteinExistence type="predicted"/>
<dbReference type="AlphaFoldDB" id="A0A7V0T5M7"/>